<comment type="catalytic activity">
    <reaction evidence="7 8">
        <text>CMP + ATP = CDP + ADP</text>
        <dbReference type="Rhea" id="RHEA:11600"/>
        <dbReference type="ChEBI" id="CHEBI:30616"/>
        <dbReference type="ChEBI" id="CHEBI:58069"/>
        <dbReference type="ChEBI" id="CHEBI:60377"/>
        <dbReference type="ChEBI" id="CHEBI:456216"/>
        <dbReference type="EC" id="2.7.4.25"/>
    </reaction>
</comment>
<dbReference type="Gene3D" id="3.40.50.300">
    <property type="entry name" value="P-loop containing nucleotide triphosphate hydrolases"/>
    <property type="match status" value="1"/>
</dbReference>
<dbReference type="Proteomes" id="UP001595773">
    <property type="component" value="Unassembled WGS sequence"/>
</dbReference>
<dbReference type="Pfam" id="PF02224">
    <property type="entry name" value="Cytidylate_kin"/>
    <property type="match status" value="1"/>
</dbReference>
<dbReference type="InterPro" id="IPR027417">
    <property type="entry name" value="P-loop_NTPase"/>
</dbReference>
<evidence type="ECO:0000256" key="4">
    <source>
        <dbReference type="ARBA" id="ARBA00022777"/>
    </source>
</evidence>
<gene>
    <name evidence="8 10" type="primary">cmk</name>
    <name evidence="10" type="ORF">ACFOW9_10540</name>
</gene>
<proteinExistence type="inferred from homology"/>
<keyword evidence="3 8" id="KW-0547">Nucleotide-binding</keyword>
<dbReference type="RefSeq" id="WP_230068098.1">
    <property type="nucleotide sequence ID" value="NZ_BAABLL010000006.1"/>
</dbReference>
<comment type="caution">
    <text evidence="10">The sequence shown here is derived from an EMBL/GenBank/DDBJ whole genome shotgun (WGS) entry which is preliminary data.</text>
</comment>
<keyword evidence="4 8" id="KW-0418">Kinase</keyword>
<feature type="domain" description="Cytidylate kinase" evidence="9">
    <location>
        <begin position="23"/>
        <end position="234"/>
    </location>
</feature>
<evidence type="ECO:0000259" key="9">
    <source>
        <dbReference type="Pfam" id="PF02224"/>
    </source>
</evidence>
<evidence type="ECO:0000313" key="11">
    <source>
        <dbReference type="Proteomes" id="UP001595773"/>
    </source>
</evidence>
<accession>A0ABV8R0Q6</accession>
<protein>
    <recommendedName>
        <fullName evidence="8">Cytidylate kinase</fullName>
        <shortName evidence="8">CK</shortName>
        <ecNumber evidence="8">2.7.4.25</ecNumber>
    </recommendedName>
    <alternativeName>
        <fullName evidence="8">Cytidine monophosphate kinase</fullName>
        <shortName evidence="8">CMP kinase</shortName>
    </alternativeName>
</protein>
<comment type="subcellular location">
    <subcellularLocation>
        <location evidence="8">Cytoplasm</location>
    </subcellularLocation>
</comment>
<comment type="catalytic activity">
    <reaction evidence="6 8">
        <text>dCMP + ATP = dCDP + ADP</text>
        <dbReference type="Rhea" id="RHEA:25094"/>
        <dbReference type="ChEBI" id="CHEBI:30616"/>
        <dbReference type="ChEBI" id="CHEBI:57566"/>
        <dbReference type="ChEBI" id="CHEBI:58593"/>
        <dbReference type="ChEBI" id="CHEBI:456216"/>
        <dbReference type="EC" id="2.7.4.25"/>
    </reaction>
</comment>
<feature type="binding site" evidence="8">
    <location>
        <begin position="27"/>
        <end position="35"/>
    </location>
    <ligand>
        <name>ATP</name>
        <dbReference type="ChEBI" id="CHEBI:30616"/>
    </ligand>
</feature>
<comment type="similarity">
    <text evidence="1 8">Belongs to the cytidylate kinase family. Type 1 subfamily.</text>
</comment>
<dbReference type="EMBL" id="JBHSCQ010000016">
    <property type="protein sequence ID" value="MFC4266037.1"/>
    <property type="molecule type" value="Genomic_DNA"/>
</dbReference>
<evidence type="ECO:0000256" key="5">
    <source>
        <dbReference type="ARBA" id="ARBA00022840"/>
    </source>
</evidence>
<name>A0ABV8R0Q6_9MICC</name>
<dbReference type="HAMAP" id="MF_00238">
    <property type="entry name" value="Cytidyl_kinase_type1"/>
    <property type="match status" value="1"/>
</dbReference>
<keyword evidence="2 8" id="KW-0808">Transferase</keyword>
<evidence type="ECO:0000313" key="10">
    <source>
        <dbReference type="EMBL" id="MFC4266037.1"/>
    </source>
</evidence>
<keyword evidence="8" id="KW-0963">Cytoplasm</keyword>
<dbReference type="GO" id="GO:0016301">
    <property type="term" value="F:kinase activity"/>
    <property type="evidence" value="ECO:0007669"/>
    <property type="project" value="UniProtKB-KW"/>
</dbReference>
<evidence type="ECO:0000256" key="6">
    <source>
        <dbReference type="ARBA" id="ARBA00047615"/>
    </source>
</evidence>
<reference evidence="11" key="1">
    <citation type="journal article" date="2019" name="Int. J. Syst. Evol. Microbiol.">
        <title>The Global Catalogue of Microorganisms (GCM) 10K type strain sequencing project: providing services to taxonomists for standard genome sequencing and annotation.</title>
        <authorList>
            <consortium name="The Broad Institute Genomics Platform"/>
            <consortium name="The Broad Institute Genome Sequencing Center for Infectious Disease"/>
            <person name="Wu L."/>
            <person name="Ma J."/>
        </authorList>
    </citation>
    <scope>NUCLEOTIDE SEQUENCE [LARGE SCALE GENOMIC DNA]</scope>
    <source>
        <strain evidence="11">CGMCC 1.10698</strain>
    </source>
</reference>
<dbReference type="InterPro" id="IPR003136">
    <property type="entry name" value="Cytidylate_kin"/>
</dbReference>
<evidence type="ECO:0000256" key="7">
    <source>
        <dbReference type="ARBA" id="ARBA00048478"/>
    </source>
</evidence>
<dbReference type="CDD" id="cd02020">
    <property type="entry name" value="CMPK"/>
    <property type="match status" value="1"/>
</dbReference>
<keyword evidence="11" id="KW-1185">Reference proteome</keyword>
<evidence type="ECO:0000256" key="1">
    <source>
        <dbReference type="ARBA" id="ARBA00009427"/>
    </source>
</evidence>
<evidence type="ECO:0000256" key="2">
    <source>
        <dbReference type="ARBA" id="ARBA00022679"/>
    </source>
</evidence>
<dbReference type="SUPFAM" id="SSF52540">
    <property type="entry name" value="P-loop containing nucleoside triphosphate hydrolases"/>
    <property type="match status" value="1"/>
</dbReference>
<dbReference type="EC" id="2.7.4.25" evidence="8"/>
<evidence type="ECO:0000256" key="3">
    <source>
        <dbReference type="ARBA" id="ARBA00022741"/>
    </source>
</evidence>
<sequence>MFVTFPEPVFSVERLREGKTLVVAIDGPSGSGKSSVSKAVAKRLGLGFLDTGAMYRALTWHCINGQISFANAAAVEHAARSLNIDLSLTPEKDFVKVNGINVTGPIREPDISKAVSAVATNLGARAELVRRQQVLIAESGNRMVVEGRDITTVVAPQAEVRLILTASEEARMRRRGLQLGGTLSAAALEEQVLARDLKDSAVVDFQQAADGVFTVDSSELDFEQTVDAVLNVVRRAVSKDQSS</sequence>
<dbReference type="NCBIfam" id="TIGR00017">
    <property type="entry name" value="cmk"/>
    <property type="match status" value="1"/>
</dbReference>
<organism evidence="10 11">
    <name type="scientific">Arthrobacter cryoconiti</name>
    <dbReference type="NCBI Taxonomy" id="748907"/>
    <lineage>
        <taxon>Bacteria</taxon>
        <taxon>Bacillati</taxon>
        <taxon>Actinomycetota</taxon>
        <taxon>Actinomycetes</taxon>
        <taxon>Micrococcales</taxon>
        <taxon>Micrococcaceae</taxon>
        <taxon>Arthrobacter</taxon>
    </lineage>
</organism>
<evidence type="ECO:0000256" key="8">
    <source>
        <dbReference type="HAMAP-Rule" id="MF_00238"/>
    </source>
</evidence>
<dbReference type="InterPro" id="IPR011994">
    <property type="entry name" value="Cytidylate_kinase_dom"/>
</dbReference>
<keyword evidence="5 8" id="KW-0067">ATP-binding</keyword>